<evidence type="ECO:0000313" key="1">
    <source>
        <dbReference type="EMBL" id="ORY03850.1"/>
    </source>
</evidence>
<evidence type="ECO:0000313" key="2">
    <source>
        <dbReference type="Proteomes" id="UP000193144"/>
    </source>
</evidence>
<accession>A0A1Y1Z0N2</accession>
<reference evidence="1 2" key="1">
    <citation type="submission" date="2016-07" db="EMBL/GenBank/DDBJ databases">
        <title>Pervasive Adenine N6-methylation of Active Genes in Fungi.</title>
        <authorList>
            <consortium name="DOE Joint Genome Institute"/>
            <person name="Mondo S.J."/>
            <person name="Dannebaum R.O."/>
            <person name="Kuo R.C."/>
            <person name="Labutti K."/>
            <person name="Haridas S."/>
            <person name="Kuo A."/>
            <person name="Salamov A."/>
            <person name="Ahrendt S.R."/>
            <person name="Lipzen A."/>
            <person name="Sullivan W."/>
            <person name="Andreopoulos W.B."/>
            <person name="Clum A."/>
            <person name="Lindquist E."/>
            <person name="Daum C."/>
            <person name="Ramamoorthy G.K."/>
            <person name="Gryganskyi A."/>
            <person name="Culley D."/>
            <person name="Magnuson J.K."/>
            <person name="James T.Y."/>
            <person name="O'Malley M.A."/>
            <person name="Stajich J.E."/>
            <person name="Spatafora J.W."/>
            <person name="Visel A."/>
            <person name="Grigoriev I.V."/>
        </authorList>
    </citation>
    <scope>NUCLEOTIDE SEQUENCE [LARGE SCALE GENOMIC DNA]</scope>
    <source>
        <strain evidence="1 2">CBS 115471</strain>
    </source>
</reference>
<protein>
    <submittedName>
        <fullName evidence="1">Uncharacterized protein</fullName>
    </submittedName>
</protein>
<feature type="non-terminal residue" evidence="1">
    <location>
        <position position="156"/>
    </location>
</feature>
<organism evidence="1 2">
    <name type="scientific">Clohesyomyces aquaticus</name>
    <dbReference type="NCBI Taxonomy" id="1231657"/>
    <lineage>
        <taxon>Eukaryota</taxon>
        <taxon>Fungi</taxon>
        <taxon>Dikarya</taxon>
        <taxon>Ascomycota</taxon>
        <taxon>Pezizomycotina</taxon>
        <taxon>Dothideomycetes</taxon>
        <taxon>Pleosporomycetidae</taxon>
        <taxon>Pleosporales</taxon>
        <taxon>Lindgomycetaceae</taxon>
        <taxon>Clohesyomyces</taxon>
    </lineage>
</organism>
<proteinExistence type="predicted"/>
<name>A0A1Y1Z0N2_9PLEO</name>
<dbReference type="AlphaFoldDB" id="A0A1Y1Z0N2"/>
<sequence length="156" mass="16625">MHRRSLALLGGAATWDSAIPAVTSKRSSRSRLIFTLRNTLSGLGKRAGPGGGPLGAHLTTTSPLSLSLSLSASWPASCRASSSLSAVPSPLASHRWTTATFSRMLHRARLHAMCKQTPPRVSSMAKPRSSHFLAPLIRPSYASFRRHPQASVSQSS</sequence>
<keyword evidence="2" id="KW-1185">Reference proteome</keyword>
<comment type="caution">
    <text evidence="1">The sequence shown here is derived from an EMBL/GenBank/DDBJ whole genome shotgun (WGS) entry which is preliminary data.</text>
</comment>
<dbReference type="Proteomes" id="UP000193144">
    <property type="component" value="Unassembled WGS sequence"/>
</dbReference>
<gene>
    <name evidence="1" type="ORF">BCR34DRAFT_573221</name>
</gene>
<dbReference type="EMBL" id="MCFA01000142">
    <property type="protein sequence ID" value="ORY03850.1"/>
    <property type="molecule type" value="Genomic_DNA"/>
</dbReference>